<reference evidence="1" key="1">
    <citation type="journal article" date="2021" name="Nat. Commun.">
        <title>Genetic determinants of endophytism in the Arabidopsis root mycobiome.</title>
        <authorList>
            <person name="Mesny F."/>
            <person name="Miyauchi S."/>
            <person name="Thiergart T."/>
            <person name="Pickel B."/>
            <person name="Atanasova L."/>
            <person name="Karlsson M."/>
            <person name="Huettel B."/>
            <person name="Barry K.W."/>
            <person name="Haridas S."/>
            <person name="Chen C."/>
            <person name="Bauer D."/>
            <person name="Andreopoulos W."/>
            <person name="Pangilinan J."/>
            <person name="LaButti K."/>
            <person name="Riley R."/>
            <person name="Lipzen A."/>
            <person name="Clum A."/>
            <person name="Drula E."/>
            <person name="Henrissat B."/>
            <person name="Kohler A."/>
            <person name="Grigoriev I.V."/>
            <person name="Martin F.M."/>
            <person name="Hacquard S."/>
        </authorList>
    </citation>
    <scope>NUCLEOTIDE SEQUENCE</scope>
    <source>
        <strain evidence="1">MPI-CAGE-AT-0147</strain>
    </source>
</reference>
<gene>
    <name evidence="1" type="ORF">EDB81DRAFT_871325</name>
</gene>
<comment type="caution">
    <text evidence="1">The sequence shown here is derived from an EMBL/GenBank/DDBJ whole genome shotgun (WGS) entry which is preliminary data.</text>
</comment>
<protein>
    <submittedName>
        <fullName evidence="1">Uncharacterized protein</fullName>
    </submittedName>
</protein>
<proteinExistence type="predicted"/>
<dbReference type="EMBL" id="JAGMUV010000016">
    <property type="protein sequence ID" value="KAH7132798.1"/>
    <property type="molecule type" value="Genomic_DNA"/>
</dbReference>
<dbReference type="OrthoDB" id="5352472at2759"/>
<dbReference type="Proteomes" id="UP000738349">
    <property type="component" value="Unassembled WGS sequence"/>
</dbReference>
<name>A0A9P9IRR5_9HYPO</name>
<evidence type="ECO:0000313" key="1">
    <source>
        <dbReference type="EMBL" id="KAH7132798.1"/>
    </source>
</evidence>
<evidence type="ECO:0000313" key="2">
    <source>
        <dbReference type="Proteomes" id="UP000738349"/>
    </source>
</evidence>
<keyword evidence="2" id="KW-1185">Reference proteome</keyword>
<sequence>MPAFLQYLTETVSSPDAIWTLASIVLPRTPKADFKRDEHNPLAEAALNYELIHVEAYIVYVDMVYRNEVAYKLTEDTIKILVKYHERIHCVDAEAGTDDWPSKKRQCKKLHEDFVHDINNFVFHTPVEELEGLEEGGGGELVEGRSDEVKEHRTSLMKPLIPPPPPRAVGIVEQTVLLPSCHENNVWWQPSIPNALHTFGVLPNPHFAFLHSAVSSSYGWHQVAAFTPALPFQSMVLYTEYGAGVEMMGDCYLGGIG</sequence>
<organism evidence="1 2">
    <name type="scientific">Dactylonectria macrodidyma</name>
    <dbReference type="NCBI Taxonomy" id="307937"/>
    <lineage>
        <taxon>Eukaryota</taxon>
        <taxon>Fungi</taxon>
        <taxon>Dikarya</taxon>
        <taxon>Ascomycota</taxon>
        <taxon>Pezizomycotina</taxon>
        <taxon>Sordariomycetes</taxon>
        <taxon>Hypocreomycetidae</taxon>
        <taxon>Hypocreales</taxon>
        <taxon>Nectriaceae</taxon>
        <taxon>Dactylonectria</taxon>
    </lineage>
</organism>
<dbReference type="AlphaFoldDB" id="A0A9P9IRR5"/>
<accession>A0A9P9IRR5</accession>